<keyword evidence="2" id="KW-1185">Reference proteome</keyword>
<dbReference type="GeneID" id="113466660"/>
<evidence type="ECO:0000313" key="2">
    <source>
        <dbReference type="Proteomes" id="UP000079169"/>
    </source>
</evidence>
<evidence type="ECO:0000313" key="3">
    <source>
        <dbReference type="RefSeq" id="XP_026678054.1"/>
    </source>
</evidence>
<dbReference type="AlphaFoldDB" id="A0A3Q0IP29"/>
<dbReference type="PaxDb" id="121845-A0A3Q0IP29"/>
<dbReference type="KEGG" id="dci:113466660"/>
<evidence type="ECO:0000256" key="1">
    <source>
        <dbReference type="SAM" id="MobiDB-lite"/>
    </source>
</evidence>
<feature type="compositionally biased region" description="Polar residues" evidence="1">
    <location>
        <begin position="452"/>
        <end position="463"/>
    </location>
</feature>
<feature type="compositionally biased region" description="Basic and acidic residues" evidence="1">
    <location>
        <begin position="384"/>
        <end position="400"/>
    </location>
</feature>
<sequence length="522" mass="59504">MANHYNEKNIISSSYKVVIKHRNKTAHLNKARVAQTVTAFLGKNEKFNIQRISSKLMICTTATPETANKLAAFNDKDKNINIFIPFNYNHMFGVIKGIDPDITDEELITNLVTPQDYTGALTSIRRFRFRGKNTSTVSLCFEGNTIPKNIFLWNLIIEVEPYRPRVYQCSECFKLGHLVKYCKTKNKKCENCHNIIWETPHDCENAQRCINCKEKHAPLNKDCPEYVKSASIVNLMFSQQLTFFEAKFLRNNNGFRNAIDHIPAPYNVNRSHTLPNNPYRNAVHKPRNSPPPFNISMSAIGNNSSTPANQYSDHLKTASSPQKNTYTSSPIIFEDSDSIPNTPRPRPNVSQPSCLKTPELSEEIHAIDHDTPGPDNSQSLCLENPDKTREDHVTNDDTPGHIHLIPTSPDKPDLSKEDSLTDLNTPRPITPHLSVSEKPQSTNKDHSKDKISLNNTDNNIQSSKKARQRKQNFNIQTLKEDTNEINLTAIYNEHTYTKSQGHEPHNYNTRKNKNKNKNKYTP</sequence>
<feature type="compositionally biased region" description="Basic residues" evidence="1">
    <location>
        <begin position="508"/>
        <end position="522"/>
    </location>
</feature>
<accession>A0A3Q0IP29</accession>
<dbReference type="STRING" id="121845.A0A3Q0IP29"/>
<feature type="compositionally biased region" description="Polar residues" evidence="1">
    <location>
        <begin position="295"/>
        <end position="330"/>
    </location>
</feature>
<feature type="region of interest" description="Disordered" evidence="1">
    <location>
        <begin position="272"/>
        <end position="354"/>
    </location>
</feature>
<protein>
    <submittedName>
        <fullName evidence="3">Uncharacterized protein</fullName>
    </submittedName>
</protein>
<feature type="region of interest" description="Disordered" evidence="1">
    <location>
        <begin position="495"/>
        <end position="522"/>
    </location>
</feature>
<feature type="region of interest" description="Disordered" evidence="1">
    <location>
        <begin position="366"/>
        <end position="470"/>
    </location>
</feature>
<dbReference type="Proteomes" id="UP000079169">
    <property type="component" value="Unplaced"/>
</dbReference>
<gene>
    <name evidence="3" type="primary">LOC113466660</name>
</gene>
<dbReference type="RefSeq" id="XP_026678054.1">
    <property type="nucleotide sequence ID" value="XM_026822253.1"/>
</dbReference>
<organism evidence="2 3">
    <name type="scientific">Diaphorina citri</name>
    <name type="common">Asian citrus psyllid</name>
    <dbReference type="NCBI Taxonomy" id="121845"/>
    <lineage>
        <taxon>Eukaryota</taxon>
        <taxon>Metazoa</taxon>
        <taxon>Ecdysozoa</taxon>
        <taxon>Arthropoda</taxon>
        <taxon>Hexapoda</taxon>
        <taxon>Insecta</taxon>
        <taxon>Pterygota</taxon>
        <taxon>Neoptera</taxon>
        <taxon>Paraneoptera</taxon>
        <taxon>Hemiptera</taxon>
        <taxon>Sternorrhyncha</taxon>
        <taxon>Psylloidea</taxon>
        <taxon>Psyllidae</taxon>
        <taxon>Diaphorininae</taxon>
        <taxon>Diaphorina</taxon>
    </lineage>
</organism>
<reference evidence="3" key="1">
    <citation type="submission" date="2025-08" db="UniProtKB">
        <authorList>
            <consortium name="RefSeq"/>
        </authorList>
    </citation>
    <scope>IDENTIFICATION</scope>
</reference>
<proteinExistence type="predicted"/>
<name>A0A3Q0IP29_DIACI</name>
<feature type="compositionally biased region" description="Basic and acidic residues" evidence="1">
    <location>
        <begin position="410"/>
        <end position="419"/>
    </location>
</feature>